<reference evidence="1" key="1">
    <citation type="submission" date="2021-06" db="EMBL/GenBank/DDBJ databases">
        <authorList>
            <person name="Kallberg Y."/>
            <person name="Tangrot J."/>
            <person name="Rosling A."/>
        </authorList>
    </citation>
    <scope>NUCLEOTIDE SEQUENCE</scope>
    <source>
        <strain evidence="1">CL356</strain>
    </source>
</reference>
<evidence type="ECO:0000313" key="1">
    <source>
        <dbReference type="EMBL" id="CAG8558146.1"/>
    </source>
</evidence>
<protein>
    <submittedName>
        <fullName evidence="1">12723_t:CDS:1</fullName>
    </submittedName>
</protein>
<keyword evidence="2" id="KW-1185">Reference proteome</keyword>
<comment type="caution">
    <text evidence="1">The sequence shown here is derived from an EMBL/GenBank/DDBJ whole genome shotgun (WGS) entry which is preliminary data.</text>
</comment>
<dbReference type="Proteomes" id="UP000789525">
    <property type="component" value="Unassembled WGS sequence"/>
</dbReference>
<accession>A0ACA9LZR1</accession>
<evidence type="ECO:0000313" key="2">
    <source>
        <dbReference type="Proteomes" id="UP000789525"/>
    </source>
</evidence>
<sequence>MSRSLRPPRLLIAAMTTAPAVVPATVPPVIASAAASKCFPTHPMTRIHNFSPVMHAKGAHLSQLPILRLSSSSTNKHNPFLGRPSCSPYRKNDDVPAEKPSKSGA</sequence>
<name>A0ACA9LZR1_9GLOM</name>
<proteinExistence type="predicted"/>
<gene>
    <name evidence="1" type="ORF">ACOLOM_LOCUS5121</name>
</gene>
<organism evidence="1 2">
    <name type="scientific">Acaulospora colombiana</name>
    <dbReference type="NCBI Taxonomy" id="27376"/>
    <lineage>
        <taxon>Eukaryota</taxon>
        <taxon>Fungi</taxon>
        <taxon>Fungi incertae sedis</taxon>
        <taxon>Mucoromycota</taxon>
        <taxon>Glomeromycotina</taxon>
        <taxon>Glomeromycetes</taxon>
        <taxon>Diversisporales</taxon>
        <taxon>Acaulosporaceae</taxon>
        <taxon>Acaulospora</taxon>
    </lineage>
</organism>
<dbReference type="EMBL" id="CAJVPT010009073">
    <property type="protein sequence ID" value="CAG8558146.1"/>
    <property type="molecule type" value="Genomic_DNA"/>
</dbReference>